<organism evidence="1 2">
    <name type="scientific">Smittium mucronatum</name>
    <dbReference type="NCBI Taxonomy" id="133383"/>
    <lineage>
        <taxon>Eukaryota</taxon>
        <taxon>Fungi</taxon>
        <taxon>Fungi incertae sedis</taxon>
        <taxon>Zoopagomycota</taxon>
        <taxon>Kickxellomycotina</taxon>
        <taxon>Harpellomycetes</taxon>
        <taxon>Harpellales</taxon>
        <taxon>Legeriomycetaceae</taxon>
        <taxon>Smittium</taxon>
    </lineage>
</organism>
<protein>
    <submittedName>
        <fullName evidence="1">Uncharacterized protein</fullName>
    </submittedName>
</protein>
<dbReference type="EMBL" id="LSSL01000338">
    <property type="protein sequence ID" value="OLY84832.1"/>
    <property type="molecule type" value="Genomic_DNA"/>
</dbReference>
<proteinExistence type="predicted"/>
<dbReference type="AlphaFoldDB" id="A0A1R0H6I9"/>
<evidence type="ECO:0000313" key="2">
    <source>
        <dbReference type="Proteomes" id="UP000187455"/>
    </source>
</evidence>
<dbReference type="OrthoDB" id="10434941at2759"/>
<sequence length="84" mass="9514">MVKRCQETTQGASSGTPYLALSKNVYSFGSGFSRAQFNTERQKKYEDQLTLGDYQRSIPKSRSAVGQKVVEMVKDILKRNSQPY</sequence>
<accession>A0A1R0H6I9</accession>
<dbReference type="Proteomes" id="UP000187455">
    <property type="component" value="Unassembled WGS sequence"/>
</dbReference>
<evidence type="ECO:0000313" key="1">
    <source>
        <dbReference type="EMBL" id="OLY84832.1"/>
    </source>
</evidence>
<name>A0A1R0H6I9_9FUNG</name>
<gene>
    <name evidence="1" type="ORF">AYI68_g995</name>
</gene>
<reference evidence="1 2" key="1">
    <citation type="journal article" date="2016" name="Mol. Biol. Evol.">
        <title>Genome-Wide Survey of Gut Fungi (Harpellales) Reveals the First Horizontally Transferred Ubiquitin Gene from a Mosquito Host.</title>
        <authorList>
            <person name="Wang Y."/>
            <person name="White M.M."/>
            <person name="Kvist S."/>
            <person name="Moncalvo J.M."/>
        </authorList>
    </citation>
    <scope>NUCLEOTIDE SEQUENCE [LARGE SCALE GENOMIC DNA]</scope>
    <source>
        <strain evidence="1 2">ALG-7-W6</strain>
    </source>
</reference>
<comment type="caution">
    <text evidence="1">The sequence shown here is derived from an EMBL/GenBank/DDBJ whole genome shotgun (WGS) entry which is preliminary data.</text>
</comment>
<keyword evidence="2" id="KW-1185">Reference proteome</keyword>